<feature type="repeat" description="WD" evidence="5">
    <location>
        <begin position="1128"/>
        <end position="1169"/>
    </location>
</feature>
<feature type="compositionally biased region" description="Basic and acidic residues" evidence="7">
    <location>
        <begin position="271"/>
        <end position="285"/>
    </location>
</feature>
<evidence type="ECO:0000256" key="6">
    <source>
        <dbReference type="PROSITE-ProRule" id="PRU10141"/>
    </source>
</evidence>
<dbReference type="Proteomes" id="UP000320496">
    <property type="component" value="Chromosome"/>
</dbReference>
<dbReference type="InterPro" id="IPR011047">
    <property type="entry name" value="Quinoprotein_ADH-like_sf"/>
</dbReference>
<dbReference type="Gene3D" id="1.10.510.10">
    <property type="entry name" value="Transferase(Phosphotransferase) domain 1"/>
    <property type="match status" value="1"/>
</dbReference>
<evidence type="ECO:0000256" key="3">
    <source>
        <dbReference type="ARBA" id="ARBA00022741"/>
    </source>
</evidence>
<dbReference type="SUPFAM" id="SSF56112">
    <property type="entry name" value="Protein kinase-like (PK-like)"/>
    <property type="match status" value="1"/>
</dbReference>
<gene>
    <name evidence="9" type="primary">pknD_2</name>
    <name evidence="9" type="ORF">Mal4_35990</name>
</gene>
<dbReference type="InterPro" id="IPR019775">
    <property type="entry name" value="WD40_repeat_CS"/>
</dbReference>
<keyword evidence="10" id="KW-1185">Reference proteome</keyword>
<feature type="repeat" description="WD" evidence="5">
    <location>
        <begin position="1580"/>
        <end position="1621"/>
    </location>
</feature>
<evidence type="ECO:0000256" key="1">
    <source>
        <dbReference type="ARBA" id="ARBA00022574"/>
    </source>
</evidence>
<dbReference type="CDD" id="cd14014">
    <property type="entry name" value="STKc_PknB_like"/>
    <property type="match status" value="1"/>
</dbReference>
<evidence type="ECO:0000313" key="10">
    <source>
        <dbReference type="Proteomes" id="UP000320496"/>
    </source>
</evidence>
<feature type="repeat" description="WD" evidence="5">
    <location>
        <begin position="1544"/>
        <end position="1578"/>
    </location>
</feature>
<dbReference type="InterPro" id="IPR017441">
    <property type="entry name" value="Protein_kinase_ATP_BS"/>
</dbReference>
<keyword evidence="2" id="KW-0677">Repeat</keyword>
<dbReference type="SUPFAM" id="SSF50978">
    <property type="entry name" value="WD40 repeat-like"/>
    <property type="match status" value="2"/>
</dbReference>
<keyword evidence="1 5" id="KW-0853">WD repeat</keyword>
<dbReference type="InterPro" id="IPR011009">
    <property type="entry name" value="Kinase-like_dom_sf"/>
</dbReference>
<feature type="region of interest" description="Disordered" evidence="7">
    <location>
        <begin position="718"/>
        <end position="784"/>
    </location>
</feature>
<accession>A0A517Z9U6</accession>
<dbReference type="SMART" id="SM00220">
    <property type="entry name" value="S_TKc"/>
    <property type="match status" value="1"/>
</dbReference>
<dbReference type="PROSITE" id="PS00108">
    <property type="entry name" value="PROTEIN_KINASE_ST"/>
    <property type="match status" value="1"/>
</dbReference>
<dbReference type="Pfam" id="PF00069">
    <property type="entry name" value="Pkinase"/>
    <property type="match status" value="1"/>
</dbReference>
<keyword evidence="3 6" id="KW-0547">Nucleotide-binding</keyword>
<evidence type="ECO:0000313" key="9">
    <source>
        <dbReference type="EMBL" id="QDU39262.1"/>
    </source>
</evidence>
<dbReference type="SMART" id="SM00320">
    <property type="entry name" value="WD40"/>
    <property type="match status" value="21"/>
</dbReference>
<dbReference type="PROSITE" id="PS00678">
    <property type="entry name" value="WD_REPEATS_1"/>
    <property type="match status" value="8"/>
</dbReference>
<protein>
    <submittedName>
        <fullName evidence="9">Serine/threonine-protein kinase PknD</fullName>
        <ecNumber evidence="9">2.7.11.1</ecNumber>
    </submittedName>
</protein>
<dbReference type="CDD" id="cd00200">
    <property type="entry name" value="WD40"/>
    <property type="match status" value="3"/>
</dbReference>
<feature type="repeat" description="WD" evidence="5">
    <location>
        <begin position="928"/>
        <end position="962"/>
    </location>
</feature>
<evidence type="ECO:0000256" key="7">
    <source>
        <dbReference type="SAM" id="MobiDB-lite"/>
    </source>
</evidence>
<evidence type="ECO:0000256" key="5">
    <source>
        <dbReference type="PROSITE-ProRule" id="PRU00221"/>
    </source>
</evidence>
<dbReference type="InterPro" id="IPR008271">
    <property type="entry name" value="Ser/Thr_kinase_AS"/>
</dbReference>
<feature type="domain" description="Protein kinase" evidence="8">
    <location>
        <begin position="318"/>
        <end position="576"/>
    </location>
</feature>
<dbReference type="CDD" id="cd06503">
    <property type="entry name" value="ATP-synt_Fo_b"/>
    <property type="match status" value="1"/>
</dbReference>
<feature type="compositionally biased region" description="Low complexity" evidence="7">
    <location>
        <begin position="115"/>
        <end position="131"/>
    </location>
</feature>
<feature type="repeat" description="WD" evidence="5">
    <location>
        <begin position="1218"/>
        <end position="1259"/>
    </location>
</feature>
<dbReference type="InterPro" id="IPR020472">
    <property type="entry name" value="WD40_PAC1"/>
</dbReference>
<dbReference type="PROSITE" id="PS50011">
    <property type="entry name" value="PROTEIN_KINASE_DOM"/>
    <property type="match status" value="1"/>
</dbReference>
<dbReference type="EC" id="2.7.11.1" evidence="9"/>
<dbReference type="OrthoDB" id="9765809at2"/>
<keyword evidence="9" id="KW-0808">Transferase</keyword>
<evidence type="ECO:0000259" key="8">
    <source>
        <dbReference type="PROSITE" id="PS50011"/>
    </source>
</evidence>
<dbReference type="KEGG" id="mri:Mal4_35990"/>
<dbReference type="SUPFAM" id="SSF50998">
    <property type="entry name" value="Quinoprotein alcohol dehydrogenase-like"/>
    <property type="match status" value="2"/>
</dbReference>
<feature type="compositionally biased region" description="Basic and acidic residues" evidence="7">
    <location>
        <begin position="731"/>
        <end position="784"/>
    </location>
</feature>
<evidence type="ECO:0000256" key="2">
    <source>
        <dbReference type="ARBA" id="ARBA00022737"/>
    </source>
</evidence>
<dbReference type="Gene3D" id="3.30.200.20">
    <property type="entry name" value="Phosphorylase Kinase, domain 1"/>
    <property type="match status" value="1"/>
</dbReference>
<keyword evidence="9" id="KW-0418">Kinase</keyword>
<keyword evidence="4 6" id="KW-0067">ATP-binding</keyword>
<dbReference type="InterPro" id="IPR000719">
    <property type="entry name" value="Prot_kinase_dom"/>
</dbReference>
<feature type="region of interest" description="Disordered" evidence="7">
    <location>
        <begin position="20"/>
        <end position="311"/>
    </location>
</feature>
<dbReference type="EMBL" id="CP036275">
    <property type="protein sequence ID" value="QDU39262.1"/>
    <property type="molecule type" value="Genomic_DNA"/>
</dbReference>
<feature type="binding site" evidence="6">
    <location>
        <position position="356"/>
    </location>
    <ligand>
        <name>ATP</name>
        <dbReference type="ChEBI" id="CHEBI:30616"/>
    </ligand>
</feature>
<feature type="repeat" description="WD" evidence="5">
    <location>
        <begin position="1029"/>
        <end position="1061"/>
    </location>
</feature>
<dbReference type="PROSITE" id="PS00107">
    <property type="entry name" value="PROTEIN_KINASE_ATP"/>
    <property type="match status" value="1"/>
</dbReference>
<feature type="repeat" description="WD" evidence="5">
    <location>
        <begin position="842"/>
        <end position="883"/>
    </location>
</feature>
<sequence>MIVCPKCAAEFVEPVESTRCPRCGAEFDPEPSATIADDPSVNRPDQDRGDATVFMDGPLQPQDLEADAPFSDPHASQQETIDSGVLAGDEPESDAQPGSRPARGERPAPEPSESEPPASDAADATYVVDPDAVPPGPGPAPTMEMDSQQSADESGPGDTHTSEPDLGDAGNSSSATGSSRPDSEVEATFISDEWAEHNMPLSPPTRAFDSEDGDFVVDTRFTPGSEEMGAPDAHKTDAGDVSFDSAAATRASDDPTPGEMGTLADNWGRADGNRPEMTIKSRADSGDSDASASLSRLETIPKRTLGSNERTDIQHPEYELVSVLGEGGMGIVWDARQTSVDRSVAVKMIKGPMAAKSSHREKFLAEAIVTGDLDHPNIVPIYDVGTDDRGTLFYSMKQVHGTPWQKVIKEKSQHENLDILMRVADAVAFAHDRGIVHRDLKPENVMLGAYGEVLVMDWGLAMPMPQFRKRRTLAQPSMGGTPAYMAPEMATGPLERITASSDIYLLGAILFEIITGRPPHPGRKVKECLLGAMRNVITPTEKTGELVDIAMRAMATLPSDRYATVQEFQDALRGYLSHSESIVLSVRAEQDLAEAVAADDYTIFSKAVFGFEEAIDLWDGNREARDGLVRARQAYAKSALNKGDYDLGLSLLDRKNPSHRALVSRLEAAQNERQARQQRLKFAKRAMAVMAVCLFFIVTGAFFWIRGERNIAQTERDRARDLQEEAQDERDEAKRQKTIAQRERDNAKEQQRIAARERDNAKEQQRIAAEERDNAQEQQELAEKAREAEEYESYIARIGLAAAKIEENAFDVAVELLQECQPELRNWEWGRLMHLCRQASRTLTSDAPVDAVALSPDGTRIVTGSWDRAARIWDAATGEVLQTLPHQGLYVHAVDWSGDGRYIATGGSDSQTPVQIWNAETGERISGMSGHSDPVIGLRFSDDGRWLLSCSYDETARLWDLKDIANPREACVLEGHNWWVWGGSFAPGFNPESGGRAGRLATAGQDGKVILWEIGGRGESVTANQRGVFYGHSGPVYSVAFAPDSGAVASAGYDRRLLLWNPDDLKPFDFDAVLEGEAVATDFRELSGHKGAVQAVRFSRDGALLVSGSRDNSVKVWDVASGTALKTFRGHYSGVTDVAFDHGGRRVVSAGRDHQTIVWSVDDYEEFRTLYGRALEGHEDVVLSASFSADGRRIVTASRDRTARTWETSTGDLLEVYEEGHQYLASQAELLPDGRILVTAAADDTVRFWDVATGAELRRLNGTGRSAALGLSSDGRWLVTGSGGNDVLVWDIHAALDEEGSQPVARIAGHNATVTAAAFQPDSNLCLTGDAKGRCILWDVTTGKPVWNVRHHTRRINLIRFVPAGDTASGNGTILCASQDHTASRLDTATGEELRDLTLSHPTPVTGLTVSSDGKYILTACDLDTDETHLASRVTLWNAASGESLATLDLDERAVNTLRFSQTTASVAVAACSDNTVRFLRIRDASELRLEDPVLDFSRMGGIVWSAAMTGQDEQILTVGGRDANIWDARTGEMRMSFSPHGAVASAQFSPDGRFIVTGSWDNSAKIWDVRTGKGHRKLEGGHAGYVNSAEFSPDGKFVLTASDDRTVKIWDVESATVVRTLSGHTDRVHRATFSPDGTLVLTASSDRTARLWDAATGEQLDEPFVGHRWAVLDARFSPDGTRIVTGSEDNQAWIWKVEDRSEIARLEGHIAAVTTVAFSQDGSRVFTSSRDNTAKIWDATAGHEGTEVLTLTGHAREVTSITVSPDNRYVLTSGRDGKAIVWLTSDWEAKPGEAEQPAFEAFAPALKPRREAVGPRFPLR</sequence>
<dbReference type="PRINTS" id="PR00320">
    <property type="entry name" value="GPROTEINBRPT"/>
</dbReference>
<feature type="repeat" description="WD" evidence="5">
    <location>
        <begin position="1707"/>
        <end position="1748"/>
    </location>
</feature>
<dbReference type="InterPro" id="IPR036322">
    <property type="entry name" value="WD40_repeat_dom_sf"/>
</dbReference>
<feature type="repeat" description="WD" evidence="5">
    <location>
        <begin position="1086"/>
        <end position="1127"/>
    </location>
</feature>
<dbReference type="InterPro" id="IPR001680">
    <property type="entry name" value="WD40_rpt"/>
</dbReference>
<name>A0A517Z9U6_9PLAN</name>
<dbReference type="PANTHER" id="PTHR19848:SF8">
    <property type="entry name" value="F-BOX AND WD REPEAT DOMAIN CONTAINING 7"/>
    <property type="match status" value="1"/>
</dbReference>
<dbReference type="RefSeq" id="WP_145370467.1">
    <property type="nucleotide sequence ID" value="NZ_CP036275.1"/>
</dbReference>
<feature type="repeat" description="WD" evidence="5">
    <location>
        <begin position="1665"/>
        <end position="1706"/>
    </location>
</feature>
<feature type="compositionally biased region" description="Polar residues" evidence="7">
    <location>
        <begin position="170"/>
        <end position="180"/>
    </location>
</feature>
<feature type="compositionally biased region" description="Low complexity" evidence="7">
    <location>
        <begin position="288"/>
        <end position="297"/>
    </location>
</feature>
<reference evidence="9 10" key="1">
    <citation type="submission" date="2019-02" db="EMBL/GenBank/DDBJ databases">
        <title>Deep-cultivation of Planctomycetes and their phenomic and genomic characterization uncovers novel biology.</title>
        <authorList>
            <person name="Wiegand S."/>
            <person name="Jogler M."/>
            <person name="Boedeker C."/>
            <person name="Pinto D."/>
            <person name="Vollmers J."/>
            <person name="Rivas-Marin E."/>
            <person name="Kohn T."/>
            <person name="Peeters S.H."/>
            <person name="Heuer A."/>
            <person name="Rast P."/>
            <person name="Oberbeckmann S."/>
            <person name="Bunk B."/>
            <person name="Jeske O."/>
            <person name="Meyerdierks A."/>
            <person name="Storesund J.E."/>
            <person name="Kallscheuer N."/>
            <person name="Luecker S."/>
            <person name="Lage O.M."/>
            <person name="Pohl T."/>
            <person name="Merkel B.J."/>
            <person name="Hornburger P."/>
            <person name="Mueller R.-W."/>
            <person name="Bruemmer F."/>
            <person name="Labrenz M."/>
            <person name="Spormann A.M."/>
            <person name="Op den Camp H."/>
            <person name="Overmann J."/>
            <person name="Amann R."/>
            <person name="Jetten M.S.M."/>
            <person name="Mascher T."/>
            <person name="Medema M.H."/>
            <person name="Devos D.P."/>
            <person name="Kaster A.-K."/>
            <person name="Ovreas L."/>
            <person name="Rohde M."/>
            <person name="Galperin M.Y."/>
            <person name="Jogler C."/>
        </authorList>
    </citation>
    <scope>NUCLEOTIDE SEQUENCE [LARGE SCALE GENOMIC DNA]</scope>
    <source>
        <strain evidence="9 10">Mal4</strain>
    </source>
</reference>
<organism evidence="9 10">
    <name type="scientific">Maioricimonas rarisocia</name>
    <dbReference type="NCBI Taxonomy" id="2528026"/>
    <lineage>
        <taxon>Bacteria</taxon>
        <taxon>Pseudomonadati</taxon>
        <taxon>Planctomycetota</taxon>
        <taxon>Planctomycetia</taxon>
        <taxon>Planctomycetales</taxon>
        <taxon>Planctomycetaceae</taxon>
        <taxon>Maioricimonas</taxon>
    </lineage>
</organism>
<feature type="repeat" description="WD" evidence="5">
    <location>
        <begin position="1622"/>
        <end position="1663"/>
    </location>
</feature>
<feature type="repeat" description="WD" evidence="5">
    <location>
        <begin position="1175"/>
        <end position="1216"/>
    </location>
</feature>
<dbReference type="Pfam" id="PF00400">
    <property type="entry name" value="WD40"/>
    <property type="match status" value="16"/>
</dbReference>
<dbReference type="InterPro" id="IPR015943">
    <property type="entry name" value="WD40/YVTN_repeat-like_dom_sf"/>
</dbReference>
<feature type="repeat" description="WD" evidence="5">
    <location>
        <begin position="1752"/>
        <end position="1783"/>
    </location>
</feature>
<dbReference type="GO" id="GO:0004674">
    <property type="term" value="F:protein serine/threonine kinase activity"/>
    <property type="evidence" value="ECO:0007669"/>
    <property type="project" value="UniProtKB-EC"/>
</dbReference>
<dbReference type="PANTHER" id="PTHR19848">
    <property type="entry name" value="WD40 REPEAT PROTEIN"/>
    <property type="match status" value="1"/>
</dbReference>
<evidence type="ECO:0000256" key="4">
    <source>
        <dbReference type="ARBA" id="ARBA00022840"/>
    </source>
</evidence>
<dbReference type="PROSITE" id="PS50082">
    <property type="entry name" value="WD_REPEATS_2"/>
    <property type="match status" value="14"/>
</dbReference>
<feature type="repeat" description="WD" evidence="5">
    <location>
        <begin position="1307"/>
        <end position="1348"/>
    </location>
</feature>
<dbReference type="GO" id="GO:0005524">
    <property type="term" value="F:ATP binding"/>
    <property type="evidence" value="ECO:0007669"/>
    <property type="project" value="UniProtKB-UniRule"/>
</dbReference>
<proteinExistence type="predicted"/>
<dbReference type="PROSITE" id="PS50294">
    <property type="entry name" value="WD_REPEATS_REGION"/>
    <property type="match status" value="14"/>
</dbReference>
<dbReference type="Gene3D" id="2.130.10.10">
    <property type="entry name" value="YVTN repeat-like/Quinoprotein amine dehydrogenase"/>
    <property type="match status" value="8"/>
</dbReference>